<dbReference type="InterPro" id="IPR022216">
    <property type="entry name" value="ABC_Co_transporter"/>
</dbReference>
<dbReference type="Proteomes" id="UP000003752">
    <property type="component" value="Unassembled WGS sequence"/>
</dbReference>
<dbReference type="SMART" id="SM00382">
    <property type="entry name" value="AAA"/>
    <property type="match status" value="2"/>
</dbReference>
<comment type="subcellular location">
    <subcellularLocation>
        <location evidence="1">Cell membrane</location>
        <topology evidence="1">Peripheral membrane protein</topology>
    </subcellularLocation>
</comment>
<dbReference type="PANTHER" id="PTHR43553:SF26">
    <property type="entry name" value="ABC TRANSPORTER ATP-BINDING PROTEIN BC_2655-RELATED"/>
    <property type="match status" value="1"/>
</dbReference>
<evidence type="ECO:0000256" key="2">
    <source>
        <dbReference type="ARBA" id="ARBA00005417"/>
    </source>
</evidence>
<dbReference type="InterPro" id="IPR050095">
    <property type="entry name" value="ECF_ABC_transporter_ATP-bd"/>
</dbReference>
<comment type="caution">
    <text evidence="12">The sequence shown here is derived from an EMBL/GenBank/DDBJ whole genome shotgun (WGS) entry which is preliminary data.</text>
</comment>
<evidence type="ECO:0000259" key="11">
    <source>
        <dbReference type="PROSITE" id="PS50893"/>
    </source>
</evidence>
<evidence type="ECO:0000256" key="9">
    <source>
        <dbReference type="ARBA" id="ARBA00023136"/>
    </source>
</evidence>
<dbReference type="Pfam" id="PF00005">
    <property type="entry name" value="ABC_tran"/>
    <property type="match status" value="2"/>
</dbReference>
<dbReference type="GO" id="GO:0016887">
    <property type="term" value="F:ATP hydrolysis activity"/>
    <property type="evidence" value="ECO:0007669"/>
    <property type="project" value="InterPro"/>
</dbReference>
<keyword evidence="9" id="KW-0472">Membrane</keyword>
<accession>C0XIZ6</accession>
<dbReference type="Gene3D" id="3.40.50.300">
    <property type="entry name" value="P-loop containing nucleotide triphosphate hydrolases"/>
    <property type="match status" value="2"/>
</dbReference>
<keyword evidence="6" id="KW-0547">Nucleotide-binding</keyword>
<evidence type="ECO:0000256" key="1">
    <source>
        <dbReference type="ARBA" id="ARBA00004202"/>
    </source>
</evidence>
<name>C0XIZ6_LENH9</name>
<dbReference type="FunFam" id="3.40.50.300:FF:001422">
    <property type="entry name" value="Cobalt ABC transporter ATP-binding protein"/>
    <property type="match status" value="1"/>
</dbReference>
<evidence type="ECO:0000256" key="10">
    <source>
        <dbReference type="ARBA" id="ARBA00025157"/>
    </source>
</evidence>
<dbReference type="PROSITE" id="PS50893">
    <property type="entry name" value="ABC_TRANSPORTER_2"/>
    <property type="match status" value="2"/>
</dbReference>
<sequence length="578" mass="64124">MMREQQIIQFSDVSFQYQNQEDATLHNINLSVHKGEKVFITGPSGSGKSTLGNIINGVIPEEFSGKLTGKITINGQSQNDLDLTDLSFIVGTVLQDPDSQFVGLTVAEDIAFALENDARPIDELHRKVAEWAQRLNLGPLLGKHPQDLSGGQKQRVSLTGVLIDNEPILLLDEPLANLDPAAGRDSMKLLNWLVAQQNLTVIIIDHRIEEVLQIPIDRMIVLAEGRVIADDTPDRILQQNLLLKNGLREPLYVTALKDSGIDVNQVTHLSDLTNLKLSQDDYHKLVTWVQQQKLPDKPVSLLPIISLKNMTFAYPKEAAIFKAFNLTINQGEMVALVGKNGTGKTTLVNLITGFLKPQSGDLFFGKENISHDSVKQRADRIGYVLQDPNQMISKTMIYDEVALGLQLRGINSETIKKRVFDTLKITGLYPYRNWPISALSFGQKKRVTIASVLVLQPEVLILDEPTAGQDLAHYSQMMTFLEELNHSQGTTVIMVTHDMNLMMAYANRTIVLDKGGVLADASPAKVLTDKDIIEKAHLAQLSLQVLAEKAQVSDPIEFAEKFISYERRQASGKSTVIL</sequence>
<dbReference type="NCBIfam" id="NF010167">
    <property type="entry name" value="PRK13648.1"/>
    <property type="match status" value="2"/>
</dbReference>
<evidence type="ECO:0000256" key="4">
    <source>
        <dbReference type="ARBA" id="ARBA00022475"/>
    </source>
</evidence>
<keyword evidence="5" id="KW-0677">Repeat</keyword>
<evidence type="ECO:0000313" key="12">
    <source>
        <dbReference type="EMBL" id="EEI24575.1"/>
    </source>
</evidence>
<comment type="function">
    <text evidence="10">Probably part of an ABC transporter complex. Responsible for energy coupling to the transport system.</text>
</comment>
<dbReference type="GO" id="GO:0005524">
    <property type="term" value="F:ATP binding"/>
    <property type="evidence" value="ECO:0007669"/>
    <property type="project" value="UniProtKB-KW"/>
</dbReference>
<dbReference type="HOGENOM" id="CLU_000604_86_7_9"/>
<dbReference type="CDD" id="cd03225">
    <property type="entry name" value="ABC_cobalt_CbiO_domain1"/>
    <property type="match status" value="2"/>
</dbReference>
<feature type="domain" description="ABC transporter" evidence="11">
    <location>
        <begin position="8"/>
        <end position="249"/>
    </location>
</feature>
<evidence type="ECO:0000256" key="7">
    <source>
        <dbReference type="ARBA" id="ARBA00022840"/>
    </source>
</evidence>
<feature type="domain" description="ABC transporter" evidence="11">
    <location>
        <begin position="305"/>
        <end position="539"/>
    </location>
</feature>
<dbReference type="SMR" id="C0XIZ6"/>
<evidence type="ECO:0000256" key="6">
    <source>
        <dbReference type="ARBA" id="ARBA00022741"/>
    </source>
</evidence>
<reference evidence="12 13" key="1">
    <citation type="submission" date="2009-01" db="EMBL/GenBank/DDBJ databases">
        <authorList>
            <person name="Qin X."/>
            <person name="Bachman B."/>
            <person name="Battles P."/>
            <person name="Bell A."/>
            <person name="Bess C."/>
            <person name="Bickham C."/>
            <person name="Chaboub L."/>
            <person name="Chen D."/>
            <person name="Coyle M."/>
            <person name="Deiros D.R."/>
            <person name="Dinh H."/>
            <person name="Forbes L."/>
            <person name="Fowler G."/>
            <person name="Francisco L."/>
            <person name="Fu Q."/>
            <person name="Gubbala S."/>
            <person name="Hale W."/>
            <person name="Han Y."/>
            <person name="Hemphill L."/>
            <person name="Highlander S.K."/>
            <person name="Hirani K."/>
            <person name="Hogues M."/>
            <person name="Jackson L."/>
            <person name="Jakkamsetti A."/>
            <person name="Javaid M."/>
            <person name="Jiang H."/>
            <person name="Korchina V."/>
            <person name="Kovar C."/>
            <person name="Lara F."/>
            <person name="Lee S."/>
            <person name="Mata R."/>
            <person name="Mathew T."/>
            <person name="Moen C."/>
            <person name="Morales K."/>
            <person name="Munidasa M."/>
            <person name="Nazareth L."/>
            <person name="Ngo R."/>
            <person name="Nguyen L."/>
            <person name="Okwuonu G."/>
            <person name="Ongeri F."/>
            <person name="Patil S."/>
            <person name="Petrosino J."/>
            <person name="Pham C."/>
            <person name="Pham P."/>
            <person name="Pu L.-L."/>
            <person name="Puazo M."/>
            <person name="Raj R."/>
            <person name="Reid J."/>
            <person name="Rouhana J."/>
            <person name="Saada N."/>
            <person name="Shang Y."/>
            <person name="Simmons D."/>
            <person name="Thornton R."/>
            <person name="Warren J."/>
            <person name="Weissenberger G."/>
            <person name="Zhang J."/>
            <person name="Zhang L."/>
            <person name="Zhou C."/>
            <person name="Zhu D."/>
            <person name="Muzny D."/>
            <person name="Worley K."/>
            <person name="Gibbs R."/>
        </authorList>
    </citation>
    <scope>NUCLEOTIDE SEQUENCE [LARGE SCALE GENOMIC DNA]</scope>
    <source>
        <strain evidence="13">ATCC 8290 / DSM 20176 / CCUG 30140 / JCM 1155 / KCTC 3500 / NBRC 15886 / NCIMB 8040 / NRRL B-1843 / 9</strain>
    </source>
</reference>
<dbReference type="SUPFAM" id="SSF52540">
    <property type="entry name" value="P-loop containing nucleoside triphosphate hydrolases"/>
    <property type="match status" value="2"/>
</dbReference>
<dbReference type="GO" id="GO:0043190">
    <property type="term" value="C:ATP-binding cassette (ABC) transporter complex"/>
    <property type="evidence" value="ECO:0007669"/>
    <property type="project" value="TreeGrafter"/>
</dbReference>
<gene>
    <name evidence="12" type="ORF">HMPREF0519_1207</name>
</gene>
<dbReference type="PANTHER" id="PTHR43553">
    <property type="entry name" value="HEAVY METAL TRANSPORTER"/>
    <property type="match status" value="1"/>
</dbReference>
<comment type="similarity">
    <text evidence="2">Belongs to the ABC transporter superfamily.</text>
</comment>
<dbReference type="FunFam" id="3.40.50.300:FF:000224">
    <property type="entry name" value="Energy-coupling factor transporter ATP-binding protein EcfA"/>
    <property type="match status" value="1"/>
</dbReference>
<dbReference type="AlphaFoldDB" id="C0XIZ6"/>
<dbReference type="GO" id="GO:0042626">
    <property type="term" value="F:ATPase-coupled transmembrane transporter activity"/>
    <property type="evidence" value="ECO:0007669"/>
    <property type="project" value="TreeGrafter"/>
</dbReference>
<keyword evidence="3" id="KW-0813">Transport</keyword>
<dbReference type="EMBL" id="ACGP01000124">
    <property type="protein sequence ID" value="EEI24575.1"/>
    <property type="molecule type" value="Genomic_DNA"/>
</dbReference>
<evidence type="ECO:0000256" key="5">
    <source>
        <dbReference type="ARBA" id="ARBA00022737"/>
    </source>
</evidence>
<dbReference type="PROSITE" id="PS00211">
    <property type="entry name" value="ABC_TRANSPORTER_1"/>
    <property type="match status" value="1"/>
</dbReference>
<keyword evidence="4" id="KW-1003">Cell membrane</keyword>
<keyword evidence="8" id="KW-1278">Translocase</keyword>
<dbReference type="PATRIC" id="fig|1423757.3.peg.2475"/>
<proteinExistence type="inferred from homology"/>
<dbReference type="InterPro" id="IPR027417">
    <property type="entry name" value="P-loop_NTPase"/>
</dbReference>
<organism evidence="12 13">
    <name type="scientific">Lentilactobacillus hilgardii (strain ATCC 8290 / DSM 20176 / CCUG 30140 / JCM 1155 / KCTC 3500 / NBRC 15886 / NCIMB 8040 / NRRL B-1843 / 9)</name>
    <dbReference type="NCBI Taxonomy" id="1423757"/>
    <lineage>
        <taxon>Bacteria</taxon>
        <taxon>Bacillati</taxon>
        <taxon>Bacillota</taxon>
        <taxon>Bacilli</taxon>
        <taxon>Lactobacillales</taxon>
        <taxon>Lactobacillaceae</taxon>
        <taxon>Lentilactobacillus</taxon>
    </lineage>
</organism>
<protein>
    <submittedName>
        <fullName evidence="12">ABC transporter, ATP-binding protein</fullName>
    </submittedName>
</protein>
<keyword evidence="7 12" id="KW-0067">ATP-binding</keyword>
<keyword evidence="13" id="KW-1185">Reference proteome</keyword>
<evidence type="ECO:0000256" key="3">
    <source>
        <dbReference type="ARBA" id="ARBA00022448"/>
    </source>
</evidence>
<dbReference type="InterPro" id="IPR003593">
    <property type="entry name" value="AAA+_ATPase"/>
</dbReference>
<evidence type="ECO:0000256" key="8">
    <source>
        <dbReference type="ARBA" id="ARBA00022967"/>
    </source>
</evidence>
<dbReference type="InterPro" id="IPR003439">
    <property type="entry name" value="ABC_transporter-like_ATP-bd"/>
</dbReference>
<dbReference type="InterPro" id="IPR017871">
    <property type="entry name" value="ABC_transporter-like_CS"/>
</dbReference>
<dbReference type="Pfam" id="PF12558">
    <property type="entry name" value="DUF3744"/>
    <property type="match status" value="1"/>
</dbReference>
<evidence type="ECO:0000313" key="13">
    <source>
        <dbReference type="Proteomes" id="UP000003752"/>
    </source>
</evidence>
<dbReference type="InterPro" id="IPR015856">
    <property type="entry name" value="ABC_transpr_CbiO/EcfA_su"/>
</dbReference>